<dbReference type="RefSeq" id="WP_274202257.1">
    <property type="nucleotide sequence ID" value="NZ_JAQZAO010000009.1"/>
</dbReference>
<name>A0ABT5SZ73_9PSEU</name>
<evidence type="ECO:0008006" key="3">
    <source>
        <dbReference type="Google" id="ProtNLM"/>
    </source>
</evidence>
<comment type="caution">
    <text evidence="1">The sequence shown here is derived from an EMBL/GenBank/DDBJ whole genome shotgun (WGS) entry which is preliminary data.</text>
</comment>
<dbReference type="Proteomes" id="UP001300763">
    <property type="component" value="Unassembled WGS sequence"/>
</dbReference>
<sequence length="112" mass="12352">MTIELLHTEECPNAATYLPRLRQLVADAGVNEPVQVRLIADPTQAQREEFLGSPTVRIDGRDVDPSSDERRDYGLSCRLYAGPSGLSGAPPDSWVLEMLRRRGTVETNDAEA</sequence>
<protein>
    <recommendedName>
        <fullName evidence="3">Thioredoxin family protein</fullName>
    </recommendedName>
</protein>
<reference evidence="1 2" key="1">
    <citation type="submission" date="2023-02" db="EMBL/GenBank/DDBJ databases">
        <title>Genome sequencing required for Actinomycetospora new species description.</title>
        <authorList>
            <person name="Saimee Y."/>
            <person name="Duangmal K."/>
        </authorList>
    </citation>
    <scope>NUCLEOTIDE SEQUENCE [LARGE SCALE GENOMIC DNA]</scope>
    <source>
        <strain evidence="1 2">DW7H6</strain>
    </source>
</reference>
<evidence type="ECO:0000313" key="1">
    <source>
        <dbReference type="EMBL" id="MDD7967730.1"/>
    </source>
</evidence>
<proteinExistence type="predicted"/>
<accession>A0ABT5SZ73</accession>
<evidence type="ECO:0000313" key="2">
    <source>
        <dbReference type="Proteomes" id="UP001300763"/>
    </source>
</evidence>
<dbReference type="EMBL" id="JAQZAO010000009">
    <property type="protein sequence ID" value="MDD7967730.1"/>
    <property type="molecule type" value="Genomic_DNA"/>
</dbReference>
<organism evidence="1 2">
    <name type="scientific">Actinomycetospora lemnae</name>
    <dbReference type="NCBI Taxonomy" id="3019891"/>
    <lineage>
        <taxon>Bacteria</taxon>
        <taxon>Bacillati</taxon>
        <taxon>Actinomycetota</taxon>
        <taxon>Actinomycetes</taxon>
        <taxon>Pseudonocardiales</taxon>
        <taxon>Pseudonocardiaceae</taxon>
        <taxon>Actinomycetospora</taxon>
    </lineage>
</organism>
<keyword evidence="2" id="KW-1185">Reference proteome</keyword>
<gene>
    <name evidence="1" type="ORF">PGB27_20510</name>
</gene>